<keyword evidence="1" id="KW-0472">Membrane</keyword>
<dbReference type="EMBL" id="CAHIKZ030000669">
    <property type="protein sequence ID" value="CAE1232490.1"/>
    <property type="molecule type" value="Genomic_DNA"/>
</dbReference>
<sequence>MFAFVLSFSCSSCFFKEGTLCNSIRLLFFHCNLPFCGFCLVLRHISSAAFTSLSNVPVCDFLRYSRTTFINQSSLSIFLAFIYLYLLHLFLLSSPWADNNIDSVCCYSFFFLHGYAHNISFAAQFLCFKNSFKIDFFLYSYEIYSHIFFLSCL</sequence>
<proteinExistence type="predicted"/>
<evidence type="ECO:0000313" key="3">
    <source>
        <dbReference type="Proteomes" id="UP000597762"/>
    </source>
</evidence>
<comment type="caution">
    <text evidence="2">The sequence shown here is derived from an EMBL/GenBank/DDBJ whole genome shotgun (WGS) entry which is preliminary data.</text>
</comment>
<feature type="transmembrane region" description="Helical" evidence="1">
    <location>
        <begin position="109"/>
        <end position="128"/>
    </location>
</feature>
<gene>
    <name evidence="2" type="ORF">SPHA_18562</name>
</gene>
<evidence type="ECO:0000313" key="2">
    <source>
        <dbReference type="EMBL" id="CAE1232490.1"/>
    </source>
</evidence>
<dbReference type="Proteomes" id="UP000597762">
    <property type="component" value="Unassembled WGS sequence"/>
</dbReference>
<organism evidence="2 3">
    <name type="scientific">Acanthosepion pharaonis</name>
    <name type="common">Pharaoh cuttlefish</name>
    <name type="synonym">Sepia pharaonis</name>
    <dbReference type="NCBI Taxonomy" id="158019"/>
    <lineage>
        <taxon>Eukaryota</taxon>
        <taxon>Metazoa</taxon>
        <taxon>Spiralia</taxon>
        <taxon>Lophotrochozoa</taxon>
        <taxon>Mollusca</taxon>
        <taxon>Cephalopoda</taxon>
        <taxon>Coleoidea</taxon>
        <taxon>Decapodiformes</taxon>
        <taxon>Sepiida</taxon>
        <taxon>Sepiina</taxon>
        <taxon>Sepiidae</taxon>
        <taxon>Acanthosepion</taxon>
    </lineage>
</organism>
<accession>A0A812BKV4</accession>
<feature type="transmembrane region" description="Helical" evidence="1">
    <location>
        <begin position="75"/>
        <end position="97"/>
    </location>
</feature>
<evidence type="ECO:0000256" key="1">
    <source>
        <dbReference type="SAM" id="Phobius"/>
    </source>
</evidence>
<protein>
    <submittedName>
        <fullName evidence="2">Uncharacterized protein</fullName>
    </submittedName>
</protein>
<name>A0A812BKV4_ACAPH</name>
<keyword evidence="1" id="KW-1133">Transmembrane helix</keyword>
<dbReference type="AlphaFoldDB" id="A0A812BKV4"/>
<reference evidence="2" key="1">
    <citation type="submission" date="2021-01" db="EMBL/GenBank/DDBJ databases">
        <authorList>
            <person name="Li R."/>
            <person name="Bekaert M."/>
        </authorList>
    </citation>
    <scope>NUCLEOTIDE SEQUENCE</scope>
    <source>
        <strain evidence="2">Farmed</strain>
    </source>
</reference>
<keyword evidence="1" id="KW-0812">Transmembrane</keyword>
<keyword evidence="3" id="KW-1185">Reference proteome</keyword>